<protein>
    <submittedName>
        <fullName evidence="1">Uncharacterized protein</fullName>
    </submittedName>
</protein>
<dbReference type="VEuPathDB" id="FungiDB:VP01_338g5"/>
<dbReference type="OrthoDB" id="4837779at2759"/>
<comment type="caution">
    <text evidence="1">The sequence shown here is derived from an EMBL/GenBank/DDBJ whole genome shotgun (WGS) entry which is preliminary data.</text>
</comment>
<proteinExistence type="predicted"/>
<organism evidence="1 2">
    <name type="scientific">Puccinia sorghi</name>
    <dbReference type="NCBI Taxonomy" id="27349"/>
    <lineage>
        <taxon>Eukaryota</taxon>
        <taxon>Fungi</taxon>
        <taxon>Dikarya</taxon>
        <taxon>Basidiomycota</taxon>
        <taxon>Pucciniomycotina</taxon>
        <taxon>Pucciniomycetes</taxon>
        <taxon>Pucciniales</taxon>
        <taxon>Pucciniaceae</taxon>
        <taxon>Puccinia</taxon>
    </lineage>
</organism>
<keyword evidence="2" id="KW-1185">Reference proteome</keyword>
<dbReference type="EMBL" id="LAVV01008379">
    <property type="protein sequence ID" value="KNZ52949.1"/>
    <property type="molecule type" value="Genomic_DNA"/>
</dbReference>
<evidence type="ECO:0000313" key="2">
    <source>
        <dbReference type="Proteomes" id="UP000037035"/>
    </source>
</evidence>
<dbReference type="AlphaFoldDB" id="A0A0L6UWS5"/>
<name>A0A0L6UWS5_9BASI</name>
<gene>
    <name evidence="1" type="ORF">VP01_338g5</name>
</gene>
<reference evidence="1 2" key="1">
    <citation type="submission" date="2015-08" db="EMBL/GenBank/DDBJ databases">
        <title>Next Generation Sequencing and Analysis of the Genome of Puccinia sorghi L Schw, the Causal Agent of Maize Common Rust.</title>
        <authorList>
            <person name="Rochi L."/>
            <person name="Burguener G."/>
            <person name="Darino M."/>
            <person name="Turjanski A."/>
            <person name="Kreff E."/>
            <person name="Dieguez M.J."/>
            <person name="Sacco F."/>
        </authorList>
    </citation>
    <scope>NUCLEOTIDE SEQUENCE [LARGE SCALE GENOMIC DNA]</scope>
    <source>
        <strain evidence="1 2">RO10H11247</strain>
    </source>
</reference>
<accession>A0A0L6UWS5</accession>
<evidence type="ECO:0000313" key="1">
    <source>
        <dbReference type="EMBL" id="KNZ52949.1"/>
    </source>
</evidence>
<sequence>MPICNSPCLLVSQLYCQNISNHLSRQDNLSFTQDAWTDPNIFVFMGVAVHFIDKYFKMHDLTVSIPHVQGNFHLIIFEKC</sequence>
<dbReference type="Proteomes" id="UP000037035">
    <property type="component" value="Unassembled WGS sequence"/>
</dbReference>